<dbReference type="SUPFAM" id="SSF55031">
    <property type="entry name" value="Bacterial exopeptidase dimerisation domain"/>
    <property type="match status" value="1"/>
</dbReference>
<evidence type="ECO:0000256" key="2">
    <source>
        <dbReference type="ARBA" id="ARBA00022801"/>
    </source>
</evidence>
<feature type="binding site" evidence="3">
    <location>
        <position position="95"/>
    </location>
    <ligand>
        <name>Zn(2+)</name>
        <dbReference type="ChEBI" id="CHEBI:29105"/>
        <label>2</label>
    </ligand>
</feature>
<evidence type="ECO:0000313" key="5">
    <source>
        <dbReference type="EMBL" id="XDK27001.1"/>
    </source>
</evidence>
<dbReference type="Pfam" id="PF07687">
    <property type="entry name" value="M20_dimer"/>
    <property type="match status" value="1"/>
</dbReference>
<dbReference type="InterPro" id="IPR010158">
    <property type="entry name" value="Amidase_Cbmase"/>
</dbReference>
<sequence>MNIANFTCATRLWQRHETLSKIGATPNGGVDRAALTVNDFLAQKQLCEWGASIGMTASRDRVGNLFLTLKGLDSQRAAVMSGSHLDSQPTGGKYDGVYGVLAALEACHAMVEAGFTPLSDIVVVAWMNEEGSRFAPGMMGSAYFSGQRSLEQILPVQDQKGITVERALQHSHEYLSHISIAEPPVPAYYLEAHIEQGPELEKKHIPIGVVTGIQGKKTYRITIEGEAAHAGTSPKRERKDALLAAVRMIADMDREFTDEHDLVKFTVGALDVTPNAPSVVPERVVFSIDLRHPDNAVLRRFGDRVEAICQSVSKPCSVQVEALSSAMSLTFSASMQKEITTVSEKLGIKTLPLLSAAGHDARYLHRICPSAMLFIPCHKGITHNEKERIAIDDAHDGAKVLVNVLAELACQRD</sequence>
<dbReference type="Gene3D" id="3.30.70.360">
    <property type="match status" value="1"/>
</dbReference>
<dbReference type="EMBL" id="CP162602">
    <property type="protein sequence ID" value="XDK27001.1"/>
    <property type="molecule type" value="Genomic_DNA"/>
</dbReference>
<feature type="domain" description="Peptidase M20 dimerisation" evidence="4">
    <location>
        <begin position="212"/>
        <end position="312"/>
    </location>
</feature>
<name>A0AB39HLS9_9VIBR</name>
<dbReference type="EC" id="3.5.-.-" evidence="5"/>
<evidence type="ECO:0000259" key="4">
    <source>
        <dbReference type="Pfam" id="PF07687"/>
    </source>
</evidence>
<dbReference type="KEGG" id="vih:AB0763_14640"/>
<feature type="binding site" evidence="3">
    <location>
        <position position="193"/>
    </location>
    <ligand>
        <name>Zn(2+)</name>
        <dbReference type="ChEBI" id="CHEBI:29105"/>
        <label>1</label>
    </ligand>
</feature>
<dbReference type="SUPFAM" id="SSF53187">
    <property type="entry name" value="Zn-dependent exopeptidases"/>
    <property type="match status" value="1"/>
</dbReference>
<dbReference type="NCBIfam" id="TIGR01879">
    <property type="entry name" value="hydantase"/>
    <property type="match status" value="1"/>
</dbReference>
<dbReference type="AlphaFoldDB" id="A0AB39HLS9"/>
<comment type="cofactor">
    <cofactor evidence="3">
        <name>Zn(2+)</name>
        <dbReference type="ChEBI" id="CHEBI:29105"/>
    </cofactor>
    <text evidence="3">Binds 2 Zn(2+) ions per subunit.</text>
</comment>
<dbReference type="RefSeq" id="WP_306099179.1">
    <property type="nucleotide sequence ID" value="NZ_CP162602.1"/>
</dbReference>
<dbReference type="GO" id="GO:0016813">
    <property type="term" value="F:hydrolase activity, acting on carbon-nitrogen (but not peptide) bonds, in linear amidines"/>
    <property type="evidence" value="ECO:0007669"/>
    <property type="project" value="InterPro"/>
</dbReference>
<dbReference type="InterPro" id="IPR011650">
    <property type="entry name" value="Peptidase_M20_dimer"/>
</dbReference>
<proteinExistence type="inferred from homology"/>
<accession>A0AB39HLS9</accession>
<dbReference type="PIRSF" id="PIRSF001235">
    <property type="entry name" value="Amidase_carbamoylase"/>
    <property type="match status" value="1"/>
</dbReference>
<dbReference type="PANTHER" id="PTHR32494:SF5">
    <property type="entry name" value="ALLANTOATE AMIDOHYDROLASE"/>
    <property type="match status" value="1"/>
</dbReference>
<gene>
    <name evidence="5" type="ORF">AB0763_14640</name>
</gene>
<dbReference type="Gene3D" id="3.40.630.10">
    <property type="entry name" value="Zn peptidases"/>
    <property type="match status" value="1"/>
</dbReference>
<dbReference type="GO" id="GO:0046872">
    <property type="term" value="F:metal ion binding"/>
    <property type="evidence" value="ECO:0007669"/>
    <property type="project" value="UniProtKB-KW"/>
</dbReference>
<keyword evidence="3" id="KW-0479">Metal-binding</keyword>
<evidence type="ECO:0000256" key="3">
    <source>
        <dbReference type="PIRSR" id="PIRSR001235-1"/>
    </source>
</evidence>
<keyword evidence="3" id="KW-0862">Zinc</keyword>
<geneLocation type="plasmid" evidence="5">
    <name>p-HB236076</name>
</geneLocation>
<comment type="similarity">
    <text evidence="1">Belongs to the peptidase M20 family.</text>
</comment>
<feature type="binding site" evidence="3">
    <location>
        <position position="84"/>
    </location>
    <ligand>
        <name>Zn(2+)</name>
        <dbReference type="ChEBI" id="CHEBI:29105"/>
        <label>1</label>
    </ligand>
</feature>
<reference evidence="5" key="1">
    <citation type="submission" date="2024-07" db="EMBL/GenBank/DDBJ databases">
        <title>Genome Analysis of a Potential Novel Vibrio Species Secreting pH- and Thermo-stable Alginate Lyase and its Application in Producing Alginate Oligosaccharides.</title>
        <authorList>
            <person name="Huang H."/>
            <person name="Bao K."/>
        </authorList>
    </citation>
    <scope>NUCLEOTIDE SEQUENCE</scope>
    <source>
        <strain evidence="5">HB236076</strain>
        <plasmid evidence="5">p-HB236076</plasmid>
    </source>
</reference>
<dbReference type="InterPro" id="IPR002933">
    <property type="entry name" value="Peptidase_M20"/>
</dbReference>
<keyword evidence="2 5" id="KW-0378">Hydrolase</keyword>
<feature type="binding site" evidence="3">
    <location>
        <position position="383"/>
    </location>
    <ligand>
        <name>Zn(2+)</name>
        <dbReference type="ChEBI" id="CHEBI:29105"/>
        <label>2</label>
    </ligand>
</feature>
<organism evidence="5">
    <name type="scientific">Vibrio sp. HB236076</name>
    <dbReference type="NCBI Taxonomy" id="3232307"/>
    <lineage>
        <taxon>Bacteria</taxon>
        <taxon>Pseudomonadati</taxon>
        <taxon>Pseudomonadota</taxon>
        <taxon>Gammaproteobacteria</taxon>
        <taxon>Vibrionales</taxon>
        <taxon>Vibrionaceae</taxon>
        <taxon>Vibrio</taxon>
    </lineage>
</organism>
<feature type="binding site" evidence="3">
    <location>
        <position position="130"/>
    </location>
    <ligand>
        <name>Zn(2+)</name>
        <dbReference type="ChEBI" id="CHEBI:29105"/>
        <label>2</label>
    </ligand>
</feature>
<dbReference type="Pfam" id="PF01546">
    <property type="entry name" value="Peptidase_M20"/>
    <property type="match status" value="1"/>
</dbReference>
<dbReference type="PANTHER" id="PTHR32494">
    <property type="entry name" value="ALLANTOATE DEIMINASE-RELATED"/>
    <property type="match status" value="1"/>
</dbReference>
<evidence type="ECO:0000256" key="1">
    <source>
        <dbReference type="ARBA" id="ARBA00006153"/>
    </source>
</evidence>
<protein>
    <submittedName>
        <fullName evidence="5">Hydantoinase/carbamoylase family amidase</fullName>
        <ecNumber evidence="5">3.5.-.-</ecNumber>
    </submittedName>
</protein>
<feature type="binding site" evidence="3">
    <location>
        <position position="95"/>
    </location>
    <ligand>
        <name>Zn(2+)</name>
        <dbReference type="ChEBI" id="CHEBI:29105"/>
        <label>1</label>
    </ligand>
</feature>
<keyword evidence="5" id="KW-0614">Plasmid</keyword>
<dbReference type="InterPro" id="IPR036264">
    <property type="entry name" value="Bact_exopeptidase_dim_dom"/>
</dbReference>
<dbReference type="CDD" id="cd03884">
    <property type="entry name" value="M20_bAS"/>
    <property type="match status" value="1"/>
</dbReference>